<evidence type="ECO:0000313" key="6">
    <source>
        <dbReference type="Proteomes" id="UP000283644"/>
    </source>
</evidence>
<dbReference type="Proteomes" id="UP000283644">
    <property type="component" value="Unassembled WGS sequence"/>
</dbReference>
<accession>A0A417Y0P7</accession>
<keyword evidence="2" id="KW-0479">Metal-binding</keyword>
<comment type="similarity">
    <text evidence="1">Belongs to the HpcH/HpaI aldolase family.</text>
</comment>
<dbReference type="InterPro" id="IPR040442">
    <property type="entry name" value="Pyrv_kinase-like_dom_sf"/>
</dbReference>
<feature type="domain" description="HpcH/HpaI aldolase/citrate lyase" evidence="4">
    <location>
        <begin position="29"/>
        <end position="232"/>
    </location>
</feature>
<gene>
    <name evidence="5" type="ORF">D0Z08_14745</name>
</gene>
<evidence type="ECO:0000259" key="4">
    <source>
        <dbReference type="Pfam" id="PF03328"/>
    </source>
</evidence>
<reference evidence="5 6" key="1">
    <citation type="submission" date="2018-09" db="EMBL/GenBank/DDBJ databases">
        <title>Genome sequencing of Nocardioides immobilis CCTCC AB 2017083 for comparison to Nocardioides silvaticus.</title>
        <authorList>
            <person name="Li C."/>
            <person name="Wang G."/>
        </authorList>
    </citation>
    <scope>NUCLEOTIDE SEQUENCE [LARGE SCALE GENOMIC DNA]</scope>
    <source>
        <strain evidence="5 6">CCTCC AB 2017083</strain>
    </source>
</reference>
<dbReference type="InterPro" id="IPR005000">
    <property type="entry name" value="Aldolase/citrate-lyase_domain"/>
</dbReference>
<dbReference type="AlphaFoldDB" id="A0A417Y0P7"/>
<evidence type="ECO:0000256" key="2">
    <source>
        <dbReference type="ARBA" id="ARBA00022723"/>
    </source>
</evidence>
<dbReference type="Gene3D" id="3.20.20.60">
    <property type="entry name" value="Phosphoenolpyruvate-binding domains"/>
    <property type="match status" value="1"/>
</dbReference>
<proteinExistence type="inferred from homology"/>
<comment type="caution">
    <text evidence="5">The sequence shown here is derived from an EMBL/GenBank/DDBJ whole genome shotgun (WGS) entry which is preliminary data.</text>
</comment>
<dbReference type="GO" id="GO:0016832">
    <property type="term" value="F:aldehyde-lyase activity"/>
    <property type="evidence" value="ECO:0007669"/>
    <property type="project" value="TreeGrafter"/>
</dbReference>
<dbReference type="PANTHER" id="PTHR30502">
    <property type="entry name" value="2-KETO-3-DEOXY-L-RHAMNONATE ALDOLASE"/>
    <property type="match status" value="1"/>
</dbReference>
<organism evidence="5 6">
    <name type="scientific">Nocardioides immobilis</name>
    <dbReference type="NCBI Taxonomy" id="2049295"/>
    <lineage>
        <taxon>Bacteria</taxon>
        <taxon>Bacillati</taxon>
        <taxon>Actinomycetota</taxon>
        <taxon>Actinomycetes</taxon>
        <taxon>Propionibacteriales</taxon>
        <taxon>Nocardioidaceae</taxon>
        <taxon>Nocardioides</taxon>
    </lineage>
</organism>
<dbReference type="InterPro" id="IPR015813">
    <property type="entry name" value="Pyrv/PenolPyrv_kinase-like_dom"/>
</dbReference>
<dbReference type="GO" id="GO:0046872">
    <property type="term" value="F:metal ion binding"/>
    <property type="evidence" value="ECO:0007669"/>
    <property type="project" value="UniProtKB-KW"/>
</dbReference>
<dbReference type="EMBL" id="QXGH01000018">
    <property type="protein sequence ID" value="RHW26232.1"/>
    <property type="molecule type" value="Genomic_DNA"/>
</dbReference>
<dbReference type="PANTHER" id="PTHR30502:SF0">
    <property type="entry name" value="PHOSPHOENOLPYRUVATE CARBOXYLASE FAMILY PROTEIN"/>
    <property type="match status" value="1"/>
</dbReference>
<protein>
    <recommendedName>
        <fullName evidence="4">HpcH/HpaI aldolase/citrate lyase domain-containing protein</fullName>
    </recommendedName>
</protein>
<evidence type="ECO:0000256" key="3">
    <source>
        <dbReference type="ARBA" id="ARBA00023239"/>
    </source>
</evidence>
<dbReference type="SUPFAM" id="SSF51621">
    <property type="entry name" value="Phosphoenolpyruvate/pyruvate domain"/>
    <property type="match status" value="1"/>
</dbReference>
<keyword evidence="3" id="KW-0456">Lyase</keyword>
<dbReference type="OrthoDB" id="86160at2"/>
<evidence type="ECO:0000313" key="5">
    <source>
        <dbReference type="EMBL" id="RHW26232.1"/>
    </source>
</evidence>
<dbReference type="GO" id="GO:0005737">
    <property type="term" value="C:cytoplasm"/>
    <property type="evidence" value="ECO:0007669"/>
    <property type="project" value="TreeGrafter"/>
</dbReference>
<name>A0A417Y0P7_9ACTN</name>
<keyword evidence="6" id="KW-1185">Reference proteome</keyword>
<evidence type="ECO:0000256" key="1">
    <source>
        <dbReference type="ARBA" id="ARBA00005568"/>
    </source>
</evidence>
<dbReference type="Pfam" id="PF03328">
    <property type="entry name" value="HpcH_HpaI"/>
    <property type="match status" value="1"/>
</dbReference>
<dbReference type="InterPro" id="IPR050251">
    <property type="entry name" value="HpcH-HpaI_aldolase"/>
</dbReference>
<sequence>MTPRGRTVRPVRRLETIAEMNARGEAALGIFVGSTDPSITESVAAAGYDFVVIDCEHTPMDPLTTLPHVRAAEAAGIRVFARLWDLSPAAVQRFLDIDVQGLIIPHADSAESVEAVVAATRRPPRGVRGTCPIVRGAGYSREGWDEYVASSEEDIFISPIIESAAGLENVDAIAAVEGVDLVYLGAVDLAAEMGVPVASPEIADAWRSVAAAAERHGKRAMGPLLPDVDQSEAGAFVLGMDLGVLTASLRQLLDSTAPAVRKRMRAG</sequence>